<dbReference type="InterPro" id="IPR011009">
    <property type="entry name" value="Kinase-like_dom_sf"/>
</dbReference>
<dbReference type="GO" id="GO:0004383">
    <property type="term" value="F:guanylate cyclase activity"/>
    <property type="evidence" value="ECO:0007669"/>
    <property type="project" value="TreeGrafter"/>
</dbReference>
<evidence type="ECO:0000256" key="1">
    <source>
        <dbReference type="ARBA" id="ARBA00022741"/>
    </source>
</evidence>
<organism evidence="3 4">
    <name type="scientific">Phyllostomus discolor</name>
    <name type="common">pale spear-nosed bat</name>
    <dbReference type="NCBI Taxonomy" id="89673"/>
    <lineage>
        <taxon>Eukaryota</taxon>
        <taxon>Metazoa</taxon>
        <taxon>Chordata</taxon>
        <taxon>Craniata</taxon>
        <taxon>Vertebrata</taxon>
        <taxon>Euteleostomi</taxon>
        <taxon>Mammalia</taxon>
        <taxon>Eutheria</taxon>
        <taxon>Laurasiatheria</taxon>
        <taxon>Chiroptera</taxon>
        <taxon>Yangochiroptera</taxon>
        <taxon>Phyllostomidae</taxon>
        <taxon>Phyllostominae</taxon>
        <taxon>Phyllostomus</taxon>
    </lineage>
</organism>
<dbReference type="GO" id="GO:0001653">
    <property type="term" value="F:peptide receptor activity"/>
    <property type="evidence" value="ECO:0007669"/>
    <property type="project" value="TreeGrafter"/>
</dbReference>
<keyword evidence="2" id="KW-0456">Lyase</keyword>
<dbReference type="InterPro" id="IPR050401">
    <property type="entry name" value="Cyclic_nucleotide_synthase"/>
</dbReference>
<evidence type="ECO:0000313" key="4">
    <source>
        <dbReference type="Proteomes" id="UP000664940"/>
    </source>
</evidence>
<dbReference type="SUPFAM" id="SSF56112">
    <property type="entry name" value="Protein kinase-like (PK-like)"/>
    <property type="match status" value="1"/>
</dbReference>
<dbReference type="EMBL" id="JABVXQ010000006">
    <property type="protein sequence ID" value="KAF6104353.1"/>
    <property type="molecule type" value="Genomic_DNA"/>
</dbReference>
<dbReference type="Proteomes" id="UP000664940">
    <property type="component" value="Unassembled WGS sequence"/>
</dbReference>
<dbReference type="PANTHER" id="PTHR11920">
    <property type="entry name" value="GUANYLYL CYCLASE"/>
    <property type="match status" value="1"/>
</dbReference>
<reference evidence="3 4" key="1">
    <citation type="journal article" date="2020" name="Nature">
        <title>Six reference-quality genomes reveal evolution of bat adaptations.</title>
        <authorList>
            <person name="Jebb D."/>
            <person name="Huang Z."/>
            <person name="Pippel M."/>
            <person name="Hughes G.M."/>
            <person name="Lavrichenko K."/>
            <person name="Devanna P."/>
            <person name="Winkler S."/>
            <person name="Jermiin L.S."/>
            <person name="Skirmuntt E.C."/>
            <person name="Katzourakis A."/>
            <person name="Burkitt-Gray L."/>
            <person name="Ray D.A."/>
            <person name="Sullivan K.A.M."/>
            <person name="Roscito J.G."/>
            <person name="Kirilenko B.M."/>
            <person name="Davalos L.M."/>
            <person name="Corthals A.P."/>
            <person name="Power M.L."/>
            <person name="Jones G."/>
            <person name="Ransome R.D."/>
            <person name="Dechmann D.K.N."/>
            <person name="Locatelli A.G."/>
            <person name="Puechmaille S.J."/>
            <person name="Fedrigo O."/>
            <person name="Jarvis E.D."/>
            <person name="Hiller M."/>
            <person name="Vernes S.C."/>
            <person name="Myers E.W."/>
            <person name="Teeling E.C."/>
        </authorList>
    </citation>
    <scope>NUCLEOTIDE SEQUENCE [LARGE SCALE GENOMIC DNA]</scope>
    <source>
        <strain evidence="3">Bat1K_MPI-CBG_1</strain>
    </source>
</reference>
<accession>A0A834A4K0</accession>
<dbReference type="GO" id="GO:0004016">
    <property type="term" value="F:adenylate cyclase activity"/>
    <property type="evidence" value="ECO:0007669"/>
    <property type="project" value="TreeGrafter"/>
</dbReference>
<protein>
    <submittedName>
        <fullName evidence="3">Uncharacterized protein</fullName>
    </submittedName>
</protein>
<evidence type="ECO:0000313" key="3">
    <source>
        <dbReference type="EMBL" id="KAF6104353.1"/>
    </source>
</evidence>
<name>A0A834A4K0_9CHIR</name>
<dbReference type="AlphaFoldDB" id="A0A834A4K0"/>
<evidence type="ECO:0000256" key="2">
    <source>
        <dbReference type="ARBA" id="ARBA00023239"/>
    </source>
</evidence>
<proteinExistence type="predicted"/>
<dbReference type="PANTHER" id="PTHR11920:SF477">
    <property type="entry name" value="GUANYLATE CYCLASE D"/>
    <property type="match status" value="1"/>
</dbReference>
<sequence>MTTVLMPQQGDPQPSSWLHIPGFFEKGIAVGTWATFKVQELRHGNVANCLGFFVAPAISALVLEHCAWGSREDLLQNEALQLDWTFKAALLLDLIHFKSINQGKKTSVANSMLRMSGRSVAEALKIGTTVEPEYFDQVATYFNDILCVTALSALSEPAEVLGLAQ</sequence>
<dbReference type="GO" id="GO:0007168">
    <property type="term" value="P:receptor guanylyl cyclase signaling pathway"/>
    <property type="evidence" value="ECO:0007669"/>
    <property type="project" value="TreeGrafter"/>
</dbReference>
<dbReference type="GO" id="GO:0005886">
    <property type="term" value="C:plasma membrane"/>
    <property type="evidence" value="ECO:0007669"/>
    <property type="project" value="TreeGrafter"/>
</dbReference>
<gene>
    <name evidence="3" type="ORF">HJG60_011309</name>
</gene>
<dbReference type="GO" id="GO:0000166">
    <property type="term" value="F:nucleotide binding"/>
    <property type="evidence" value="ECO:0007669"/>
    <property type="project" value="UniProtKB-KW"/>
</dbReference>
<comment type="caution">
    <text evidence="3">The sequence shown here is derived from an EMBL/GenBank/DDBJ whole genome shotgun (WGS) entry which is preliminary data.</text>
</comment>
<keyword evidence="1" id="KW-0547">Nucleotide-binding</keyword>